<reference evidence="2" key="1">
    <citation type="submission" date="2022-01" db="EMBL/GenBank/DDBJ databases">
        <authorList>
            <person name="King R."/>
        </authorList>
    </citation>
    <scope>NUCLEOTIDE SEQUENCE</scope>
</reference>
<dbReference type="OrthoDB" id="10532998at2759"/>
<evidence type="ECO:0000256" key="1">
    <source>
        <dbReference type="SAM" id="MobiDB-lite"/>
    </source>
</evidence>
<dbReference type="AlphaFoldDB" id="A0A9P0HHK3"/>
<dbReference type="Proteomes" id="UP001152798">
    <property type="component" value="Chromosome 5"/>
</dbReference>
<sequence length="135" mass="14754">MVLPKTEEPDDVMGKYLEDVSKQRSYREEMKTCTKKEGGMLQLHDTKLMDSRHNRKRGYSQGLPEEIGSGGLSSMSRGGERGHGAEPTVRGAGESGRARGHNSSNRPSTSGFLCRPPCLHTPLRIISMGRGTPPS</sequence>
<evidence type="ECO:0000313" key="3">
    <source>
        <dbReference type="Proteomes" id="UP001152798"/>
    </source>
</evidence>
<gene>
    <name evidence="2" type="ORF">NEZAVI_LOCUS11117</name>
</gene>
<organism evidence="2 3">
    <name type="scientific">Nezara viridula</name>
    <name type="common">Southern green stink bug</name>
    <name type="synonym">Cimex viridulus</name>
    <dbReference type="NCBI Taxonomy" id="85310"/>
    <lineage>
        <taxon>Eukaryota</taxon>
        <taxon>Metazoa</taxon>
        <taxon>Ecdysozoa</taxon>
        <taxon>Arthropoda</taxon>
        <taxon>Hexapoda</taxon>
        <taxon>Insecta</taxon>
        <taxon>Pterygota</taxon>
        <taxon>Neoptera</taxon>
        <taxon>Paraneoptera</taxon>
        <taxon>Hemiptera</taxon>
        <taxon>Heteroptera</taxon>
        <taxon>Panheteroptera</taxon>
        <taxon>Pentatomomorpha</taxon>
        <taxon>Pentatomoidea</taxon>
        <taxon>Pentatomidae</taxon>
        <taxon>Pentatominae</taxon>
        <taxon>Nezara</taxon>
    </lineage>
</organism>
<accession>A0A9P0HHK3</accession>
<feature type="compositionally biased region" description="Basic and acidic residues" evidence="1">
    <location>
        <begin position="23"/>
        <end position="52"/>
    </location>
</feature>
<feature type="compositionally biased region" description="Polar residues" evidence="1">
    <location>
        <begin position="101"/>
        <end position="111"/>
    </location>
</feature>
<evidence type="ECO:0000313" key="2">
    <source>
        <dbReference type="EMBL" id="CAH1402254.1"/>
    </source>
</evidence>
<proteinExistence type="predicted"/>
<keyword evidence="3" id="KW-1185">Reference proteome</keyword>
<protein>
    <submittedName>
        <fullName evidence="2">Uncharacterized protein</fullName>
    </submittedName>
</protein>
<feature type="region of interest" description="Disordered" evidence="1">
    <location>
        <begin position="23"/>
        <end position="117"/>
    </location>
</feature>
<name>A0A9P0HHK3_NEZVI</name>
<dbReference type="EMBL" id="OV725081">
    <property type="protein sequence ID" value="CAH1402254.1"/>
    <property type="molecule type" value="Genomic_DNA"/>
</dbReference>